<dbReference type="Pfam" id="PF02391">
    <property type="entry name" value="MoaE"/>
    <property type="match status" value="1"/>
</dbReference>
<evidence type="ECO:0000256" key="13">
    <source>
        <dbReference type="SAM" id="MobiDB-lite"/>
    </source>
</evidence>
<dbReference type="InterPro" id="IPR003448">
    <property type="entry name" value="Mopterin_biosynth_MoaE"/>
</dbReference>
<evidence type="ECO:0000256" key="7">
    <source>
        <dbReference type="ARBA" id="ARBA00026066"/>
    </source>
</evidence>
<dbReference type="PANTHER" id="PTHR23404">
    <property type="entry name" value="MOLYBDOPTERIN SYNTHASE RELATED"/>
    <property type="match status" value="1"/>
</dbReference>
<dbReference type="Gene3D" id="3.90.1170.40">
    <property type="entry name" value="Molybdopterin biosynthesis MoaE subunit"/>
    <property type="match status" value="1"/>
</dbReference>
<evidence type="ECO:0000256" key="5">
    <source>
        <dbReference type="ARBA" id="ARBA00022679"/>
    </source>
</evidence>
<dbReference type="Proteomes" id="UP000202440">
    <property type="component" value="Chromosome"/>
</dbReference>
<dbReference type="OrthoDB" id="9803224at2"/>
<evidence type="ECO:0000256" key="3">
    <source>
        <dbReference type="ARBA" id="ARBA00011950"/>
    </source>
</evidence>
<evidence type="ECO:0000256" key="1">
    <source>
        <dbReference type="ARBA" id="ARBA00005046"/>
    </source>
</evidence>
<accession>A0A222FHB9</accession>
<protein>
    <recommendedName>
        <fullName evidence="4">Molybdopterin synthase catalytic subunit</fullName>
        <ecNumber evidence="3">2.8.1.12</ecNumber>
    </recommendedName>
    <alternativeName>
        <fullName evidence="10">MPT synthase subunit 2</fullName>
    </alternativeName>
    <alternativeName>
        <fullName evidence="8">Molybdenum cofactor biosynthesis protein E</fullName>
    </alternativeName>
    <alternativeName>
        <fullName evidence="9">Molybdopterin-converting factor large subunit</fullName>
    </alternativeName>
    <alternativeName>
        <fullName evidence="11">Molybdopterin-converting factor subunit 2</fullName>
    </alternativeName>
</protein>
<evidence type="ECO:0000256" key="11">
    <source>
        <dbReference type="ARBA" id="ARBA00032474"/>
    </source>
</evidence>
<dbReference type="RefSeq" id="WP_094059349.1">
    <property type="nucleotide sequence ID" value="NZ_CP022530.1"/>
</dbReference>
<evidence type="ECO:0000256" key="10">
    <source>
        <dbReference type="ARBA" id="ARBA00030781"/>
    </source>
</evidence>
<comment type="subunit">
    <text evidence="7">Heterotetramer of 2 MoaD subunits and 2 MoaE subunits. Also stable as homodimer. The enzyme changes between these two forms during catalysis.</text>
</comment>
<feature type="region of interest" description="Disordered" evidence="13">
    <location>
        <begin position="135"/>
        <end position="154"/>
    </location>
</feature>
<evidence type="ECO:0000313" key="15">
    <source>
        <dbReference type="Proteomes" id="UP000202440"/>
    </source>
</evidence>
<gene>
    <name evidence="14" type="ORF">CHH28_05375</name>
</gene>
<reference evidence="14 15" key="1">
    <citation type="submission" date="2017-07" db="EMBL/GenBank/DDBJ databases">
        <title>Annotated genome sequence of Bacterioplanes sanyensis isolated from Red Sea.</title>
        <authorList>
            <person name="Rehman Z.U."/>
        </authorList>
    </citation>
    <scope>NUCLEOTIDE SEQUENCE [LARGE SCALE GENOMIC DNA]</scope>
    <source>
        <strain evidence="14 15">NV9</strain>
    </source>
</reference>
<evidence type="ECO:0000256" key="6">
    <source>
        <dbReference type="ARBA" id="ARBA00023150"/>
    </source>
</evidence>
<proteinExistence type="inferred from homology"/>
<evidence type="ECO:0000256" key="9">
    <source>
        <dbReference type="ARBA" id="ARBA00030407"/>
    </source>
</evidence>
<dbReference type="KEGG" id="bsan:CHH28_05375"/>
<dbReference type="AlphaFoldDB" id="A0A222FHB9"/>
<evidence type="ECO:0000256" key="12">
    <source>
        <dbReference type="ARBA" id="ARBA00049878"/>
    </source>
</evidence>
<dbReference type="UniPathway" id="UPA00344"/>
<keyword evidence="6" id="KW-0501">Molybdenum cofactor biosynthesis</keyword>
<evidence type="ECO:0000256" key="4">
    <source>
        <dbReference type="ARBA" id="ARBA00013858"/>
    </source>
</evidence>
<sequence length="154" mass="17914">MDTIQVQTDDFNVQQHYDALRQCNHQAGAVVFFVGTVRDMNLDSQVQALELEHYPGMTEHSLQQIVAAARRRWPLLNVRLVHRVGKLSLGEQIVFVGVSSAHRQAAFEACHYIMDWLKTDAPFWKKEHTHEGPRWLEARADDQQAKDRWRDSHE</sequence>
<name>A0A222FHB9_9GAMM</name>
<organism evidence="14 15">
    <name type="scientific">Bacterioplanes sanyensis</name>
    <dbReference type="NCBI Taxonomy" id="1249553"/>
    <lineage>
        <taxon>Bacteria</taxon>
        <taxon>Pseudomonadati</taxon>
        <taxon>Pseudomonadota</taxon>
        <taxon>Gammaproteobacteria</taxon>
        <taxon>Oceanospirillales</taxon>
        <taxon>Oceanospirillaceae</taxon>
        <taxon>Bacterioplanes</taxon>
    </lineage>
</organism>
<dbReference type="GO" id="GO:0006777">
    <property type="term" value="P:Mo-molybdopterin cofactor biosynthetic process"/>
    <property type="evidence" value="ECO:0007669"/>
    <property type="project" value="UniProtKB-KW"/>
</dbReference>
<dbReference type="GO" id="GO:0030366">
    <property type="term" value="F:molybdopterin synthase activity"/>
    <property type="evidence" value="ECO:0007669"/>
    <property type="project" value="UniProtKB-EC"/>
</dbReference>
<comment type="similarity">
    <text evidence="2">Belongs to the MoaE family.</text>
</comment>
<evidence type="ECO:0000256" key="2">
    <source>
        <dbReference type="ARBA" id="ARBA00005426"/>
    </source>
</evidence>
<comment type="pathway">
    <text evidence="1">Cofactor biosynthesis; molybdopterin biosynthesis.</text>
</comment>
<dbReference type="EC" id="2.8.1.12" evidence="3"/>
<keyword evidence="5" id="KW-0808">Transferase</keyword>
<keyword evidence="15" id="KW-1185">Reference proteome</keyword>
<evidence type="ECO:0000313" key="14">
    <source>
        <dbReference type="EMBL" id="ASP38150.1"/>
    </source>
</evidence>
<dbReference type="FunFam" id="3.90.1170.40:FF:000001">
    <property type="entry name" value="Molybdopterin synthase catalytic subunit MoaE"/>
    <property type="match status" value="1"/>
</dbReference>
<dbReference type="NCBIfam" id="NF007959">
    <property type="entry name" value="PRK10678.1"/>
    <property type="match status" value="1"/>
</dbReference>
<comment type="catalytic activity">
    <reaction evidence="12">
        <text>2 [molybdopterin-synthase sulfur-carrier protein]-C-terminal-Gly-aminoethanethioate + cyclic pyranopterin phosphate + H2O = molybdopterin + 2 [molybdopterin-synthase sulfur-carrier protein]-C-terminal Gly-Gly + 2 H(+)</text>
        <dbReference type="Rhea" id="RHEA:26333"/>
        <dbReference type="Rhea" id="RHEA-COMP:12202"/>
        <dbReference type="Rhea" id="RHEA-COMP:19907"/>
        <dbReference type="ChEBI" id="CHEBI:15377"/>
        <dbReference type="ChEBI" id="CHEBI:15378"/>
        <dbReference type="ChEBI" id="CHEBI:58698"/>
        <dbReference type="ChEBI" id="CHEBI:59648"/>
        <dbReference type="ChEBI" id="CHEBI:90778"/>
        <dbReference type="ChEBI" id="CHEBI:232372"/>
        <dbReference type="EC" id="2.8.1.12"/>
    </reaction>
</comment>
<dbReference type="CDD" id="cd00756">
    <property type="entry name" value="MoaE"/>
    <property type="match status" value="1"/>
</dbReference>
<evidence type="ECO:0000256" key="8">
    <source>
        <dbReference type="ARBA" id="ARBA00029745"/>
    </source>
</evidence>
<dbReference type="EMBL" id="CP022530">
    <property type="protein sequence ID" value="ASP38150.1"/>
    <property type="molecule type" value="Genomic_DNA"/>
</dbReference>
<dbReference type="SUPFAM" id="SSF54690">
    <property type="entry name" value="Molybdopterin synthase subunit MoaE"/>
    <property type="match status" value="1"/>
</dbReference>
<dbReference type="InterPro" id="IPR036563">
    <property type="entry name" value="MoaE_sf"/>
</dbReference>